<sequence>MLRKFIIATERIQEFIEDGGTELSFDDKRRIVEWLVDEVRVHYLGDEVQITTIGHLEGLLAEQTNNNTNVGMVLHRKFKLKRANVYSPKKIVE</sequence>
<dbReference type="EMBL" id="JAGGKV010000019">
    <property type="protein sequence ID" value="MBP1966197.1"/>
    <property type="molecule type" value="Genomic_DNA"/>
</dbReference>
<gene>
    <name evidence="1" type="ORF">J2Z65_005456</name>
</gene>
<keyword evidence="2" id="KW-1185">Reference proteome</keyword>
<evidence type="ECO:0000313" key="2">
    <source>
        <dbReference type="Proteomes" id="UP001519344"/>
    </source>
</evidence>
<evidence type="ECO:0000313" key="1">
    <source>
        <dbReference type="EMBL" id="MBP1966197.1"/>
    </source>
</evidence>
<dbReference type="Proteomes" id="UP001519344">
    <property type="component" value="Unassembled WGS sequence"/>
</dbReference>
<comment type="caution">
    <text evidence="1">The sequence shown here is derived from an EMBL/GenBank/DDBJ whole genome shotgun (WGS) entry which is preliminary data.</text>
</comment>
<dbReference type="RefSeq" id="WP_167052253.1">
    <property type="nucleotide sequence ID" value="NZ_JAAOZR010000002.1"/>
</dbReference>
<organism evidence="1 2">
    <name type="scientific">Paenibacillus aceris</name>
    <dbReference type="NCBI Taxonomy" id="869555"/>
    <lineage>
        <taxon>Bacteria</taxon>
        <taxon>Bacillati</taxon>
        <taxon>Bacillota</taxon>
        <taxon>Bacilli</taxon>
        <taxon>Bacillales</taxon>
        <taxon>Paenibacillaceae</taxon>
        <taxon>Paenibacillus</taxon>
    </lineage>
</organism>
<protein>
    <submittedName>
        <fullName evidence="1">Uncharacterized protein</fullName>
    </submittedName>
</protein>
<accession>A0ABS4I5K3</accession>
<proteinExistence type="predicted"/>
<reference evidence="1 2" key="1">
    <citation type="submission" date="2021-03" db="EMBL/GenBank/DDBJ databases">
        <title>Genomic Encyclopedia of Type Strains, Phase IV (KMG-IV): sequencing the most valuable type-strain genomes for metagenomic binning, comparative biology and taxonomic classification.</title>
        <authorList>
            <person name="Goeker M."/>
        </authorList>
    </citation>
    <scope>NUCLEOTIDE SEQUENCE [LARGE SCALE GENOMIC DNA]</scope>
    <source>
        <strain evidence="1 2">DSM 24950</strain>
    </source>
</reference>
<name>A0ABS4I5K3_9BACL</name>